<dbReference type="EMBL" id="JAWMWH010000003">
    <property type="protein sequence ID" value="MEJ6400997.1"/>
    <property type="molecule type" value="Genomic_DNA"/>
</dbReference>
<name>A0ABU8SM72_9LACO</name>
<organism evidence="1 2">
    <name type="scientific">Nicoliella lavandulae</name>
    <dbReference type="NCBI Taxonomy" id="3082954"/>
    <lineage>
        <taxon>Bacteria</taxon>
        <taxon>Bacillati</taxon>
        <taxon>Bacillota</taxon>
        <taxon>Bacilli</taxon>
        <taxon>Lactobacillales</taxon>
        <taxon>Lactobacillaceae</taxon>
        <taxon>Nicoliella</taxon>
    </lineage>
</organism>
<accession>A0ABU8SM72</accession>
<dbReference type="Proteomes" id="UP001370590">
    <property type="component" value="Unassembled WGS sequence"/>
</dbReference>
<proteinExistence type="predicted"/>
<gene>
    <name evidence="1" type="ORF">R4146_07560</name>
</gene>
<keyword evidence="2" id="KW-1185">Reference proteome</keyword>
<dbReference type="RefSeq" id="WP_339960844.1">
    <property type="nucleotide sequence ID" value="NZ_JAWMWH010000003.1"/>
</dbReference>
<evidence type="ECO:0000313" key="1">
    <source>
        <dbReference type="EMBL" id="MEJ6400997.1"/>
    </source>
</evidence>
<evidence type="ECO:0000313" key="2">
    <source>
        <dbReference type="Proteomes" id="UP001370590"/>
    </source>
</evidence>
<protein>
    <submittedName>
        <fullName evidence="1">Uncharacterized protein</fullName>
    </submittedName>
</protein>
<reference evidence="1 2" key="1">
    <citation type="submission" date="2023-10" db="EMBL/GenBank/DDBJ databases">
        <title>Nicoliella lavandulae sp. nov. isolated from Lavandula angustifolia flowers.</title>
        <authorList>
            <person name="Alcantara C."/>
            <person name="Zuniga M."/>
            <person name="Landete J.M."/>
            <person name="Monedero V."/>
        </authorList>
    </citation>
    <scope>NUCLEOTIDE SEQUENCE [LARGE SCALE GENOMIC DNA]</scope>
    <source>
        <strain evidence="1 2">Es01</strain>
    </source>
</reference>
<sequence length="140" mass="16624">MDYKKILEDEIKKLQNGNYFEENQQFQASSTILEIVKYLNSEKEKKDRSLNAATIQKQVNDVLDKRFKEAEKHLFGEKDSDLEKIQKEKQWLIKYLGKDKLNELTAALDKFRNDNKVDHLTLKEVVNFEYHCLLLPSTRD</sequence>
<comment type="caution">
    <text evidence="1">The sequence shown here is derived from an EMBL/GenBank/DDBJ whole genome shotgun (WGS) entry which is preliminary data.</text>
</comment>